<evidence type="ECO:0000256" key="10">
    <source>
        <dbReference type="RuleBase" id="RU000304"/>
    </source>
</evidence>
<comment type="similarity">
    <text evidence="1">Belongs to the protein kinase superfamily. CMGC Ser/Thr protein kinase family. CDC2/CDKX subfamily.</text>
</comment>
<keyword evidence="5 9" id="KW-0547">Nucleotide-binding</keyword>
<evidence type="ECO:0000259" key="11">
    <source>
        <dbReference type="PROSITE" id="PS50011"/>
    </source>
</evidence>
<dbReference type="InterPro" id="IPR000719">
    <property type="entry name" value="Prot_kinase_dom"/>
</dbReference>
<dbReference type="FunFam" id="3.30.200.20:FF:001017">
    <property type="entry name" value="Cyclin-dependent kinase G-1"/>
    <property type="match status" value="1"/>
</dbReference>
<keyword evidence="4" id="KW-0808">Transferase</keyword>
<comment type="caution">
    <text evidence="12">The sequence shown here is derived from an EMBL/GenBank/DDBJ whole genome shotgun (WGS) entry which is preliminary data.</text>
</comment>
<evidence type="ECO:0000313" key="12">
    <source>
        <dbReference type="EMBL" id="CAD6332752.1"/>
    </source>
</evidence>
<accession>A0A811RSF7</accession>
<dbReference type="SUPFAM" id="SSF56112">
    <property type="entry name" value="Protein kinase-like (PK-like)"/>
    <property type="match status" value="1"/>
</dbReference>
<feature type="binding site" evidence="9">
    <location>
        <position position="68"/>
    </location>
    <ligand>
        <name>ATP</name>
        <dbReference type="ChEBI" id="CHEBI:30616"/>
    </ligand>
</feature>
<evidence type="ECO:0000256" key="5">
    <source>
        <dbReference type="ARBA" id="ARBA00022741"/>
    </source>
</evidence>
<dbReference type="EC" id="2.7.11.23" evidence="2"/>
<protein>
    <recommendedName>
        <fullName evidence="2">[RNA-polymerase]-subunit kinase</fullName>
        <ecNumber evidence="2">2.7.11.23</ecNumber>
    </recommendedName>
</protein>
<dbReference type="PROSITE" id="PS50011">
    <property type="entry name" value="PROTEIN_KINASE_DOM"/>
    <property type="match status" value="1"/>
</dbReference>
<dbReference type="PANTHER" id="PTHR24056:SF190">
    <property type="entry name" value="CYCLIN-DEPENDENT KINASE G-1"/>
    <property type="match status" value="1"/>
</dbReference>
<keyword evidence="7 9" id="KW-0067">ATP-binding</keyword>
<evidence type="ECO:0000256" key="9">
    <source>
        <dbReference type="PROSITE-ProRule" id="PRU10141"/>
    </source>
</evidence>
<dbReference type="Proteomes" id="UP000604825">
    <property type="component" value="Unassembled WGS sequence"/>
</dbReference>
<dbReference type="GO" id="GO:0007346">
    <property type="term" value="P:regulation of mitotic cell cycle"/>
    <property type="evidence" value="ECO:0007669"/>
    <property type="project" value="TreeGrafter"/>
</dbReference>
<dbReference type="PANTHER" id="PTHR24056">
    <property type="entry name" value="CELL DIVISION PROTEIN KINASE"/>
    <property type="match status" value="1"/>
</dbReference>
<dbReference type="InterPro" id="IPR008271">
    <property type="entry name" value="Ser/Thr_kinase_AS"/>
</dbReference>
<proteinExistence type="inferred from homology"/>
<evidence type="ECO:0000256" key="1">
    <source>
        <dbReference type="ARBA" id="ARBA00006485"/>
    </source>
</evidence>
<dbReference type="AlphaFoldDB" id="A0A811RSF7"/>
<dbReference type="InterPro" id="IPR011009">
    <property type="entry name" value="Kinase-like_dom_sf"/>
</dbReference>
<keyword evidence="3" id="KW-0597">Phosphoprotein</keyword>
<dbReference type="FunFam" id="1.10.510.10:FF:000790">
    <property type="entry name" value="Cyclin-dependent kinase G-1"/>
    <property type="match status" value="1"/>
</dbReference>
<dbReference type="PROSITE" id="PS00108">
    <property type="entry name" value="PROTEIN_KINASE_ST"/>
    <property type="match status" value="1"/>
</dbReference>
<evidence type="ECO:0000256" key="3">
    <source>
        <dbReference type="ARBA" id="ARBA00022553"/>
    </source>
</evidence>
<evidence type="ECO:0000256" key="2">
    <source>
        <dbReference type="ARBA" id="ARBA00012409"/>
    </source>
</evidence>
<dbReference type="PROSITE" id="PS00107">
    <property type="entry name" value="PROTEIN_KINASE_ATP"/>
    <property type="match status" value="1"/>
</dbReference>
<evidence type="ECO:0000256" key="7">
    <source>
        <dbReference type="ARBA" id="ARBA00022840"/>
    </source>
</evidence>
<dbReference type="SMART" id="SM00220">
    <property type="entry name" value="S_TKc"/>
    <property type="match status" value="1"/>
</dbReference>
<comment type="catalytic activity">
    <reaction evidence="8">
        <text>[DNA-directed RNA polymerase] + ATP = phospho-[DNA-directed RNA polymerase] + ADP + H(+)</text>
        <dbReference type="Rhea" id="RHEA:10216"/>
        <dbReference type="Rhea" id="RHEA-COMP:11321"/>
        <dbReference type="Rhea" id="RHEA-COMP:11322"/>
        <dbReference type="ChEBI" id="CHEBI:15378"/>
        <dbReference type="ChEBI" id="CHEBI:30616"/>
        <dbReference type="ChEBI" id="CHEBI:43176"/>
        <dbReference type="ChEBI" id="CHEBI:68546"/>
        <dbReference type="ChEBI" id="CHEBI:456216"/>
        <dbReference type="EC" id="2.7.11.23"/>
    </reaction>
</comment>
<dbReference type="OrthoDB" id="592835at2759"/>
<organism evidence="12 13">
    <name type="scientific">Miscanthus lutarioriparius</name>
    <dbReference type="NCBI Taxonomy" id="422564"/>
    <lineage>
        <taxon>Eukaryota</taxon>
        <taxon>Viridiplantae</taxon>
        <taxon>Streptophyta</taxon>
        <taxon>Embryophyta</taxon>
        <taxon>Tracheophyta</taxon>
        <taxon>Spermatophyta</taxon>
        <taxon>Magnoliopsida</taxon>
        <taxon>Liliopsida</taxon>
        <taxon>Poales</taxon>
        <taxon>Poaceae</taxon>
        <taxon>PACMAD clade</taxon>
        <taxon>Panicoideae</taxon>
        <taxon>Andropogonodae</taxon>
        <taxon>Andropogoneae</taxon>
        <taxon>Saccharinae</taxon>
        <taxon>Miscanthus</taxon>
    </lineage>
</organism>
<dbReference type="InterPro" id="IPR050108">
    <property type="entry name" value="CDK"/>
</dbReference>
<keyword evidence="6" id="KW-0418">Kinase</keyword>
<keyword evidence="13" id="KW-1185">Reference proteome</keyword>
<dbReference type="InterPro" id="IPR017441">
    <property type="entry name" value="Protein_kinase_ATP_BS"/>
</dbReference>
<evidence type="ECO:0000256" key="6">
    <source>
        <dbReference type="ARBA" id="ARBA00022777"/>
    </source>
</evidence>
<dbReference type="GO" id="GO:0005634">
    <property type="term" value="C:nucleus"/>
    <property type="evidence" value="ECO:0007669"/>
    <property type="project" value="TreeGrafter"/>
</dbReference>
<evidence type="ECO:0000256" key="8">
    <source>
        <dbReference type="ARBA" id="ARBA00049280"/>
    </source>
</evidence>
<dbReference type="GO" id="GO:0005524">
    <property type="term" value="F:ATP binding"/>
    <property type="evidence" value="ECO:0007669"/>
    <property type="project" value="UniProtKB-UniRule"/>
</dbReference>
<dbReference type="GO" id="GO:0008353">
    <property type="term" value="F:RNA polymerase II CTD heptapeptide repeat kinase activity"/>
    <property type="evidence" value="ECO:0007669"/>
    <property type="project" value="UniProtKB-EC"/>
</dbReference>
<dbReference type="EMBL" id="CAJGYO010000017">
    <property type="protein sequence ID" value="CAD6332752.1"/>
    <property type="molecule type" value="Genomic_DNA"/>
</dbReference>
<evidence type="ECO:0000313" key="13">
    <source>
        <dbReference type="Proteomes" id="UP000604825"/>
    </source>
</evidence>
<evidence type="ECO:0000256" key="4">
    <source>
        <dbReference type="ARBA" id="ARBA00022679"/>
    </source>
</evidence>
<dbReference type="Gene3D" id="3.30.200.20">
    <property type="entry name" value="Phosphorylase Kinase, domain 1"/>
    <property type="match status" value="1"/>
</dbReference>
<gene>
    <name evidence="12" type="ORF">NCGR_LOCUS56850</name>
</gene>
<reference evidence="12" key="1">
    <citation type="submission" date="2020-10" db="EMBL/GenBank/DDBJ databases">
        <authorList>
            <person name="Han B."/>
            <person name="Lu T."/>
            <person name="Zhao Q."/>
            <person name="Huang X."/>
            <person name="Zhao Y."/>
        </authorList>
    </citation>
    <scope>NUCLEOTIDE SEQUENCE</scope>
</reference>
<feature type="domain" description="Protein kinase" evidence="11">
    <location>
        <begin position="39"/>
        <end position="353"/>
    </location>
</feature>
<dbReference type="Gene3D" id="1.10.510.10">
    <property type="entry name" value="Transferase(Phosphotransferase) domain 1"/>
    <property type="match status" value="1"/>
</dbReference>
<name>A0A811RSF7_9POAL</name>
<sequence>MLAKRAAAICVLLDSDDDDPSGAGAGWCKRRRLWTTADYEATRALGEGSFGAVVEARHRATGQAVAVKALRAPATPATAAPAGGGAAAEAKASADAVADEALREAEFLAACRGHPSLVGLHAIAMNPGTSEVALVMECVGPNLHDVLNGSRHRAGRPFPEPQVRRIMRQLLAGAKHMHARRIMHRDIKPGNILVGAGGDGREPVSVKICDLGLAASITDQPPYELAGTRRYMAPEMLLGKLDYDAMVDMWSLGCVMAELLTGKPLFYGENDSEVLRRIFSVLGVPGQRTWPAFKSLPLAGTVVLPPVRHRNRLRQLLPKERLSADGFDVLKRLLSCNADKRPSASTALRSPWFTKDIDSTASVSPAAAAKMVQ</sequence>
<dbReference type="Pfam" id="PF00069">
    <property type="entry name" value="Pkinase"/>
    <property type="match status" value="1"/>
</dbReference>
<keyword evidence="10" id="KW-0723">Serine/threonine-protein kinase</keyword>